<dbReference type="GO" id="GO:0016740">
    <property type="term" value="F:transferase activity"/>
    <property type="evidence" value="ECO:0007669"/>
    <property type="project" value="UniProtKB-KW"/>
</dbReference>
<dbReference type="Proteomes" id="UP000595663">
    <property type="component" value="Chromosome"/>
</dbReference>
<dbReference type="OrthoDB" id="9793805at2"/>
<proteinExistence type="predicted"/>
<keyword evidence="2" id="KW-1185">Reference proteome</keyword>
<name>A0A7R6PA77_9GAMM</name>
<gene>
    <name evidence="1" type="ORF">AMJAP_0817</name>
</gene>
<accession>A0A7R6PA77</accession>
<dbReference type="SUPFAM" id="SSF53756">
    <property type="entry name" value="UDP-Glycosyltransferase/glycogen phosphorylase"/>
    <property type="match status" value="1"/>
</dbReference>
<organism evidence="1 2">
    <name type="scientific">Amphritea japonica ATCC BAA-1530</name>
    <dbReference type="NCBI Taxonomy" id="1278309"/>
    <lineage>
        <taxon>Bacteria</taxon>
        <taxon>Pseudomonadati</taxon>
        <taxon>Pseudomonadota</taxon>
        <taxon>Gammaproteobacteria</taxon>
        <taxon>Oceanospirillales</taxon>
        <taxon>Oceanospirillaceae</taxon>
        <taxon>Amphritea</taxon>
    </lineage>
</organism>
<evidence type="ECO:0000313" key="1">
    <source>
        <dbReference type="EMBL" id="BBB25416.1"/>
    </source>
</evidence>
<protein>
    <submittedName>
        <fullName evidence="1">Glycosyl transferase</fullName>
    </submittedName>
</protein>
<dbReference type="NCBIfam" id="TIGR00661">
    <property type="entry name" value="MJ1255"/>
    <property type="match status" value="1"/>
</dbReference>
<evidence type="ECO:0000313" key="2">
    <source>
        <dbReference type="Proteomes" id="UP000595663"/>
    </source>
</evidence>
<keyword evidence="1" id="KW-0808">Transferase</keyword>
<dbReference type="EMBL" id="AP014545">
    <property type="protein sequence ID" value="BBB25416.1"/>
    <property type="molecule type" value="Genomic_DNA"/>
</dbReference>
<dbReference type="Pfam" id="PF13528">
    <property type="entry name" value="Glyco_trans_1_3"/>
    <property type="match status" value="2"/>
</dbReference>
<dbReference type="InterPro" id="IPR005262">
    <property type="entry name" value="MJ1255-like"/>
</dbReference>
<dbReference type="Gene3D" id="3.40.50.2000">
    <property type="entry name" value="Glycogen Phosphorylase B"/>
    <property type="match status" value="1"/>
</dbReference>
<dbReference type="KEGG" id="ajp:AMJAP_0817"/>
<sequence length="347" mass="39187">MKILYGVQATGNGHITRARVMAPALANEGIEVDFLFSGRDPDKLFNMEPFGDYQIRRGLTFSVTDGKIDRWRSLTQNNLFQLVRDVRDLSLDEYDLVISDFEPVTAWAAKLQKKPSIGIAHQYAFNYPLPGPSIGRMMIPMIRFFAPVQQGVGLHWHHFDGPILPPLIEAQPYPVSEQAGMILVYLPFESREQIRQWLLPLSDYEFHVYCDIPAEEDEEHILWRPLSRVGFRQAQARCEGVIANCGFGLASEVLQSGKKLLTKPLAGQPEQVSNAAVLEYLGLAEVFQQLQAKQFYRWVKQVSPEPIAYPGVAEALARWVHAGCKQSVAELAHELWAEALAESLRVE</sequence>
<reference evidence="1 2" key="1">
    <citation type="journal article" date="2008" name="Int. J. Syst. Evol. Microbiol.">
        <title>Amphritea japonica sp. nov. and Amphritea balenae sp. nov., isolated from the sediment adjacent to sperm whale carcasses off Kagoshima, Japan.</title>
        <authorList>
            <person name="Miyazaki M."/>
            <person name="Nogi Y."/>
            <person name="Fujiwara Y."/>
            <person name="Kawato M."/>
            <person name="Nagahama T."/>
            <person name="Kubokawa K."/>
            <person name="Horikoshi K."/>
        </authorList>
    </citation>
    <scope>NUCLEOTIDE SEQUENCE [LARGE SCALE GENOMIC DNA]</scope>
    <source>
        <strain evidence="1 2">ATCC BAA-1530</strain>
    </source>
</reference>
<dbReference type="RefSeq" id="WP_019622536.1">
    <property type="nucleotide sequence ID" value="NZ_AP014545.1"/>
</dbReference>
<dbReference type="AlphaFoldDB" id="A0A7R6PA77"/>